<dbReference type="PANTHER" id="PTHR43866">
    <property type="entry name" value="MALONATE-SEMIALDEHYDE DEHYDROGENASE"/>
    <property type="match status" value="1"/>
</dbReference>
<proteinExistence type="predicted"/>
<feature type="domain" description="Aldehyde dehydrogenase" evidence="1">
    <location>
        <begin position="213"/>
        <end position="343"/>
    </location>
</feature>
<dbReference type="GO" id="GO:0004491">
    <property type="term" value="F:methylmalonate-semialdehyde dehydrogenase (acylating, NAD) activity"/>
    <property type="evidence" value="ECO:0007669"/>
    <property type="project" value="InterPro"/>
</dbReference>
<accession>A0A4Y1RPR6</accession>
<organism evidence="2">
    <name type="scientific">Prunus dulcis</name>
    <name type="common">Almond</name>
    <name type="synonym">Amygdalus dulcis</name>
    <dbReference type="NCBI Taxonomy" id="3755"/>
    <lineage>
        <taxon>Eukaryota</taxon>
        <taxon>Viridiplantae</taxon>
        <taxon>Streptophyta</taxon>
        <taxon>Embryophyta</taxon>
        <taxon>Tracheophyta</taxon>
        <taxon>Spermatophyta</taxon>
        <taxon>Magnoliopsida</taxon>
        <taxon>eudicotyledons</taxon>
        <taxon>Gunneridae</taxon>
        <taxon>Pentapetalae</taxon>
        <taxon>rosids</taxon>
        <taxon>fabids</taxon>
        <taxon>Rosales</taxon>
        <taxon>Rosaceae</taxon>
        <taxon>Amygdaloideae</taxon>
        <taxon>Amygdaleae</taxon>
        <taxon>Prunus</taxon>
    </lineage>
</organism>
<evidence type="ECO:0000313" key="2">
    <source>
        <dbReference type="EMBL" id="BBH05836.1"/>
    </source>
</evidence>
<sequence>MGSFFFLPLVMEAQSQIEVTKLNKMLPPQPGAFEDREDLIKYVRDFGASQGYVVTIKKSRKDRRVILGCDRGGVYRNRRKIDESKRKRKASSRLINCPFEAIGKKEDDLWVLAIKNGDHNHDALKDMSEHPYSRRFTEEEVRQIKQMTEAGVKPRQVLKTLKQINPELQSTPRHLYNLKAKIRQGNLSEKSFKSWRPDRSALLKVPNFIGGKFVDSQGCSIIDVVNPATQEVVSHVPLTTYEEFKAAVSSAKQAFPSWKNTPITTRQRIMFKLQELIRRDIDKLAMNITIEQGKTLKGAENDVLRGLEVVEHACGMATLQMGEFVPNASNGIDTYCIREPLGMFPIAVTCGNTFVLKPCENNPGASMILAALAKEAGLPNGVLNIVHGTHDVINYVCDDDDIKAVSLVGSNTAWMHIYARAVARGKRVQSNIGGKNHAIIMPDASMDATLNALVTAGFGAAGQRESEILEHVRALKVNVGTDPSADLGPVITKEVKDCICRLVQSSVESGARLLLDGRNVRDMRMEIL</sequence>
<dbReference type="InterPro" id="IPR010061">
    <property type="entry name" value="MeMal-semiAld_DH"/>
</dbReference>
<dbReference type="Pfam" id="PF00171">
    <property type="entry name" value="Aldedh"/>
    <property type="match status" value="2"/>
</dbReference>
<dbReference type="GO" id="GO:0010106">
    <property type="term" value="P:cellular response to iron ion starvation"/>
    <property type="evidence" value="ECO:0007669"/>
    <property type="project" value="InterPro"/>
</dbReference>
<dbReference type="InterPro" id="IPR016162">
    <property type="entry name" value="Ald_DH_N"/>
</dbReference>
<dbReference type="InterPro" id="IPR014842">
    <property type="entry name" value="AFT"/>
</dbReference>
<dbReference type="PANTHER" id="PTHR43866:SF1">
    <property type="entry name" value="METHYLMALONATE-SEMIALDEHYDE DEHYDROGENASE (COA ACYLATING)"/>
    <property type="match status" value="1"/>
</dbReference>
<reference evidence="2" key="1">
    <citation type="journal article" date="2019" name="Science">
        <title>Mutation of a bHLH transcription factor allowed almond domestication.</title>
        <authorList>
            <person name="Sanchez-Perez R."/>
            <person name="Pavan S."/>
            <person name="Mazzeo R."/>
            <person name="Moldovan C."/>
            <person name="Aiese Cigliano R."/>
            <person name="Del Cueto J."/>
            <person name="Ricciardi F."/>
            <person name="Lotti C."/>
            <person name="Ricciardi L."/>
            <person name="Dicenta F."/>
            <person name="Lopez-Marques R.L."/>
            <person name="Lindberg Moller B."/>
        </authorList>
    </citation>
    <scope>NUCLEOTIDE SEQUENCE</scope>
</reference>
<feature type="domain" description="Aldehyde dehydrogenase" evidence="1">
    <location>
        <begin position="345"/>
        <end position="519"/>
    </location>
</feature>
<dbReference type="GO" id="GO:0005739">
    <property type="term" value="C:mitochondrion"/>
    <property type="evidence" value="ECO:0007669"/>
    <property type="project" value="TreeGrafter"/>
</dbReference>
<dbReference type="GO" id="GO:0006574">
    <property type="term" value="P:L-valine catabolic process"/>
    <property type="evidence" value="ECO:0007669"/>
    <property type="project" value="TreeGrafter"/>
</dbReference>
<gene>
    <name evidence="2" type="ORF">Prudu_017338</name>
</gene>
<dbReference type="InterPro" id="IPR015590">
    <property type="entry name" value="Aldehyde_DH_dom"/>
</dbReference>
<dbReference type="GO" id="GO:0000981">
    <property type="term" value="F:DNA-binding transcription factor activity, RNA polymerase II-specific"/>
    <property type="evidence" value="ECO:0007669"/>
    <property type="project" value="InterPro"/>
</dbReference>
<dbReference type="GO" id="GO:0045944">
    <property type="term" value="P:positive regulation of transcription by RNA polymerase II"/>
    <property type="evidence" value="ECO:0007669"/>
    <property type="project" value="InterPro"/>
</dbReference>
<dbReference type="InterPro" id="IPR016163">
    <property type="entry name" value="Ald_DH_C"/>
</dbReference>
<dbReference type="Pfam" id="PF08731">
    <property type="entry name" value="AFT"/>
    <property type="match status" value="1"/>
</dbReference>
<dbReference type="AlphaFoldDB" id="A0A4Y1RPR6"/>
<dbReference type="SUPFAM" id="SSF53720">
    <property type="entry name" value="ALDH-like"/>
    <property type="match status" value="1"/>
</dbReference>
<dbReference type="EMBL" id="AP019302">
    <property type="protein sequence ID" value="BBH05836.1"/>
    <property type="molecule type" value="Genomic_DNA"/>
</dbReference>
<name>A0A4Y1RPR6_PRUDU</name>
<dbReference type="Gene3D" id="3.40.309.10">
    <property type="entry name" value="Aldehyde Dehydrogenase, Chain A, domain 2"/>
    <property type="match status" value="1"/>
</dbReference>
<dbReference type="GO" id="GO:0006210">
    <property type="term" value="P:thymine catabolic process"/>
    <property type="evidence" value="ECO:0007669"/>
    <property type="project" value="TreeGrafter"/>
</dbReference>
<evidence type="ECO:0000259" key="1">
    <source>
        <dbReference type="Pfam" id="PF00171"/>
    </source>
</evidence>
<dbReference type="Gene3D" id="3.40.605.10">
    <property type="entry name" value="Aldehyde Dehydrogenase, Chain A, domain 1"/>
    <property type="match status" value="1"/>
</dbReference>
<dbReference type="InterPro" id="IPR016161">
    <property type="entry name" value="Ald_DH/histidinol_DH"/>
</dbReference>
<protein>
    <submittedName>
        <fullName evidence="2">Aldehyde dehydrogenase 6B2</fullName>
    </submittedName>
</protein>